<evidence type="ECO:0000256" key="1">
    <source>
        <dbReference type="ARBA" id="ARBA00023015"/>
    </source>
</evidence>
<protein>
    <submittedName>
        <fullName evidence="6">Transcriptional regulator, IclR family</fullName>
    </submittedName>
</protein>
<dbReference type="InterPro" id="IPR029016">
    <property type="entry name" value="GAF-like_dom_sf"/>
</dbReference>
<dbReference type="Gene3D" id="1.10.10.10">
    <property type="entry name" value="Winged helix-like DNA-binding domain superfamily/Winged helix DNA-binding domain"/>
    <property type="match status" value="1"/>
</dbReference>
<dbReference type="Pfam" id="PF09339">
    <property type="entry name" value="HTH_IclR"/>
    <property type="match status" value="1"/>
</dbReference>
<dbReference type="PROSITE" id="PS51078">
    <property type="entry name" value="ICLR_ED"/>
    <property type="match status" value="1"/>
</dbReference>
<organism evidence="6 7">
    <name type="scientific">Bordetella petrii (strain ATCC BAA-461 / DSM 12804 / CCUG 43448 / CIP 107267 / Se-1111R)</name>
    <dbReference type="NCBI Taxonomy" id="340100"/>
    <lineage>
        <taxon>Bacteria</taxon>
        <taxon>Pseudomonadati</taxon>
        <taxon>Pseudomonadota</taxon>
        <taxon>Betaproteobacteria</taxon>
        <taxon>Burkholderiales</taxon>
        <taxon>Alcaligenaceae</taxon>
        <taxon>Bordetella</taxon>
    </lineage>
</organism>
<dbReference type="SMART" id="SM00346">
    <property type="entry name" value="HTH_ICLR"/>
    <property type="match status" value="1"/>
</dbReference>
<dbReference type="eggNOG" id="COG1414">
    <property type="taxonomic scope" value="Bacteria"/>
</dbReference>
<dbReference type="InterPro" id="IPR036388">
    <property type="entry name" value="WH-like_DNA-bd_sf"/>
</dbReference>
<dbReference type="Proteomes" id="UP000001225">
    <property type="component" value="Chromosome"/>
</dbReference>
<dbReference type="EMBL" id="AM902716">
    <property type="protein sequence ID" value="CAP45027.1"/>
    <property type="molecule type" value="Genomic_DNA"/>
</dbReference>
<dbReference type="GO" id="GO:0045892">
    <property type="term" value="P:negative regulation of DNA-templated transcription"/>
    <property type="evidence" value="ECO:0007669"/>
    <property type="project" value="TreeGrafter"/>
</dbReference>
<dbReference type="Gene3D" id="3.30.450.40">
    <property type="match status" value="1"/>
</dbReference>
<accession>A9IFF3</accession>
<keyword evidence="7" id="KW-1185">Reference proteome</keyword>
<evidence type="ECO:0000256" key="2">
    <source>
        <dbReference type="ARBA" id="ARBA00023125"/>
    </source>
</evidence>
<dbReference type="AlphaFoldDB" id="A9IFF3"/>
<dbReference type="PROSITE" id="PS51077">
    <property type="entry name" value="HTH_ICLR"/>
    <property type="match status" value="1"/>
</dbReference>
<reference evidence="6 7" key="1">
    <citation type="journal article" date="2008" name="BMC Genomics">
        <title>The missing link: Bordetella petrii is endowed with both the metabolic versatility of environmental bacteria and virulence traits of pathogenic Bordetellae.</title>
        <authorList>
            <person name="Gross R."/>
            <person name="Guzman C.A."/>
            <person name="Sebaihia M."/>
            <person name="Martins Dos Santos V.A."/>
            <person name="Pieper D.H."/>
            <person name="Koebnik R."/>
            <person name="Lechner M."/>
            <person name="Bartels D."/>
            <person name="Buhrmester J."/>
            <person name="Choudhuri J.V."/>
            <person name="Ebensen T."/>
            <person name="Gaigalat L."/>
            <person name="Herrmann S."/>
            <person name="Khachane A.N."/>
            <person name="Larisch C."/>
            <person name="Link S."/>
            <person name="Linke B."/>
            <person name="Meyer F."/>
            <person name="Mormann S."/>
            <person name="Nakunst D."/>
            <person name="Rueckert C."/>
            <person name="Schneiker-Bekel S."/>
            <person name="Schulze K."/>
            <person name="Vorhoelter F.J."/>
            <person name="Yevsa T."/>
            <person name="Engle J.T."/>
            <person name="Goldman W.E."/>
            <person name="Puehler A."/>
            <person name="Goebel U.B."/>
            <person name="Goesmann A."/>
            <person name="Bloecker H."/>
            <person name="Kaiser O."/>
            <person name="Martinez-Arias R."/>
        </authorList>
    </citation>
    <scope>NUCLEOTIDE SEQUENCE [LARGE SCALE GENOMIC DNA]</scope>
    <source>
        <strain evidence="7">ATCC BAA-461 / DSM 12804 / CCUG 43448 / CIP 107267 / Se-1111R</strain>
    </source>
</reference>
<dbReference type="SUPFAM" id="SSF46785">
    <property type="entry name" value="Winged helix' DNA-binding domain"/>
    <property type="match status" value="1"/>
</dbReference>
<proteinExistence type="predicted"/>
<feature type="domain" description="IclR-ED" evidence="5">
    <location>
        <begin position="83"/>
        <end position="265"/>
    </location>
</feature>
<dbReference type="InterPro" id="IPR036390">
    <property type="entry name" value="WH_DNA-bd_sf"/>
</dbReference>
<dbReference type="GO" id="GO:0003677">
    <property type="term" value="F:DNA binding"/>
    <property type="evidence" value="ECO:0007669"/>
    <property type="project" value="UniProtKB-KW"/>
</dbReference>
<evidence type="ECO:0000313" key="7">
    <source>
        <dbReference type="Proteomes" id="UP000001225"/>
    </source>
</evidence>
<evidence type="ECO:0000259" key="4">
    <source>
        <dbReference type="PROSITE" id="PS51077"/>
    </source>
</evidence>
<dbReference type="KEGG" id="bpt:Bpet4676"/>
<dbReference type="InterPro" id="IPR050707">
    <property type="entry name" value="HTH_MetabolicPath_Reg"/>
</dbReference>
<dbReference type="InterPro" id="IPR014757">
    <property type="entry name" value="Tscrpt_reg_IclR_C"/>
</dbReference>
<dbReference type="Pfam" id="PF01614">
    <property type="entry name" value="IclR_C"/>
    <property type="match status" value="1"/>
</dbReference>
<name>A9IFF3_BORPD</name>
<dbReference type="PANTHER" id="PTHR30136">
    <property type="entry name" value="HELIX-TURN-HELIX TRANSCRIPTIONAL REGULATOR, ICLR FAMILY"/>
    <property type="match status" value="1"/>
</dbReference>
<keyword evidence="2" id="KW-0238">DNA-binding</keyword>
<evidence type="ECO:0000259" key="5">
    <source>
        <dbReference type="PROSITE" id="PS51078"/>
    </source>
</evidence>
<evidence type="ECO:0000313" key="6">
    <source>
        <dbReference type="EMBL" id="CAP45027.1"/>
    </source>
</evidence>
<dbReference type="PANTHER" id="PTHR30136:SF24">
    <property type="entry name" value="HTH-TYPE TRANSCRIPTIONAL REPRESSOR ALLR"/>
    <property type="match status" value="1"/>
</dbReference>
<gene>
    <name evidence="6" type="ordered locus">Bpet4676</name>
</gene>
<keyword evidence="3" id="KW-0804">Transcription</keyword>
<keyword evidence="1" id="KW-0805">Transcription regulation</keyword>
<feature type="domain" description="HTH iclR-type" evidence="4">
    <location>
        <begin position="22"/>
        <end position="82"/>
    </location>
</feature>
<evidence type="ECO:0000256" key="3">
    <source>
        <dbReference type="ARBA" id="ARBA00023163"/>
    </source>
</evidence>
<dbReference type="SUPFAM" id="SSF55781">
    <property type="entry name" value="GAF domain-like"/>
    <property type="match status" value="1"/>
</dbReference>
<dbReference type="STRING" id="94624.Bpet4676"/>
<dbReference type="GO" id="GO:0003700">
    <property type="term" value="F:DNA-binding transcription factor activity"/>
    <property type="evidence" value="ECO:0007669"/>
    <property type="project" value="TreeGrafter"/>
</dbReference>
<sequence>MSNIMFFNPIYWTTMPAPDYDVPAIRRAHDILRVLASQRAPLRATDLARACAMPRSSLYLLLDTLVRRRWIDRAGDGYVIGLELMALGAAYLRHDGLQAAFRAAASEFVERHNEVMQLAALDGAEVVYLAREDARRPVRLVSELGSRLPAHACALGKALLAGLPEPVLAETLPPVLVQVSERTQTDRAALLRELAQARAEGLAQEHEEVAAGLHCYAAYVGETALGKRVAVSTSIPGDRLDAVHVQAVAQGVRRAARAIAARVALAPQAC</sequence>
<dbReference type="InterPro" id="IPR005471">
    <property type="entry name" value="Tscrpt_reg_IclR_N"/>
</dbReference>